<dbReference type="EMBL" id="OW991346">
    <property type="protein sequence ID" value="CAI9888938.1"/>
    <property type="molecule type" value="Genomic_DNA"/>
</dbReference>
<proteinExistence type="predicted"/>
<feature type="domain" description="Single-stranded DNA-binding protein BPT7" evidence="2">
    <location>
        <begin position="14"/>
        <end position="181"/>
    </location>
</feature>
<dbReference type="PIRSF" id="PIRSF004311">
    <property type="entry name" value="Helix_destablz_SSB_T7"/>
    <property type="match status" value="1"/>
</dbReference>
<dbReference type="EMBL" id="OW991346">
    <property type="protein sequence ID" value="CAH6421974.1"/>
    <property type="molecule type" value="Genomic_DNA"/>
</dbReference>
<organism evidence="3 5">
    <name type="scientific">Escherichia phage vB_Eco_Bam</name>
    <dbReference type="NCBI Taxonomy" id="2898833"/>
    <lineage>
        <taxon>Viruses</taxon>
        <taxon>Duplodnaviria</taxon>
        <taxon>Heunggongvirae</taxon>
        <taxon>Uroviricota</taxon>
        <taxon>Caudoviricetes</taxon>
        <taxon>Autographivirales</taxon>
        <taxon>Autotranscriptaviridae</taxon>
        <taxon>Studiervirinae</taxon>
        <taxon>Bamvirus</taxon>
        <taxon>Bamvirus bam</taxon>
    </lineage>
</organism>
<dbReference type="GO" id="GO:0003677">
    <property type="term" value="F:DNA binding"/>
    <property type="evidence" value="ECO:0007669"/>
    <property type="project" value="InterPro"/>
</dbReference>
<sequence>MSTKPQKKMYTTPVGVVGAYPYLQRPDKGNEKFPKPRGEWSCKLLIPSAQAQKVVDLIVKASEANYQNYLENIHPKRLAEAKAKGKRPPKQLDEAQYPFYEDDQGNVVFTFKSHASYQDKSGETKEITLRVYDCQGKRIQVVPNICNGSEGRVEFSLVPYVSEVANVGIKLQLEKFQLLKLKEWTGNDTFGGGAVEGYEDGFKADEFSGEGTGFEDHDYSDDEPAGGTAQDYHEDTTYGDF</sequence>
<keyword evidence="5" id="KW-1185">Reference proteome</keyword>
<reference evidence="3" key="1">
    <citation type="submission" date="2023-04" db="EMBL/GenBank/DDBJ databases">
        <authorList>
            <person name="Kelly A."/>
        </authorList>
    </citation>
    <scope>NUCLEOTIDE SEQUENCE</scope>
</reference>
<dbReference type="InterPro" id="IPR012340">
    <property type="entry name" value="NA-bd_OB-fold"/>
</dbReference>
<evidence type="ECO:0000256" key="1">
    <source>
        <dbReference type="SAM" id="MobiDB-lite"/>
    </source>
</evidence>
<name>A0A9P0YDX8_9CAUD</name>
<feature type="region of interest" description="Disordered" evidence="1">
    <location>
        <begin position="206"/>
        <end position="241"/>
    </location>
</feature>
<feature type="compositionally biased region" description="Basic and acidic residues" evidence="1">
    <location>
        <begin position="231"/>
        <end position="241"/>
    </location>
</feature>
<dbReference type="InterPro" id="IPR016411">
    <property type="entry name" value="SSB_T7"/>
</dbReference>
<evidence type="ECO:0000313" key="5">
    <source>
        <dbReference type="Proteomes" id="UP001154314"/>
    </source>
</evidence>
<dbReference type="InterPro" id="IPR049476">
    <property type="entry name" value="SBB_BPT7"/>
</dbReference>
<accession>A0A9P0YDX8</accession>
<dbReference type="Proteomes" id="UP001154314">
    <property type="component" value="Chromosome"/>
</dbReference>
<dbReference type="Pfam" id="PF21265">
    <property type="entry name" value="SBB_T7"/>
    <property type="match status" value="1"/>
</dbReference>
<evidence type="ECO:0000313" key="4">
    <source>
        <dbReference type="EMBL" id="CAI9888938.1"/>
    </source>
</evidence>
<evidence type="ECO:0000313" key="3">
    <source>
        <dbReference type="EMBL" id="CAH6421974.1"/>
    </source>
</evidence>
<protein>
    <submittedName>
        <fullName evidence="3">SsDNA-binding protein</fullName>
    </submittedName>
</protein>
<dbReference type="Gene3D" id="2.40.50.140">
    <property type="entry name" value="Nucleic acid-binding proteins"/>
    <property type="match status" value="1"/>
</dbReference>
<evidence type="ECO:0000259" key="2">
    <source>
        <dbReference type="Pfam" id="PF21265"/>
    </source>
</evidence>
<gene>
    <name evidence="4" type="ORF">BAMTRB_015</name>
    <name evidence="3" type="ORF">BAMTRB_040</name>
</gene>
<dbReference type="SUPFAM" id="SSF50249">
    <property type="entry name" value="Nucleic acid-binding proteins"/>
    <property type="match status" value="1"/>
</dbReference>